<evidence type="ECO:0000256" key="15">
    <source>
        <dbReference type="ARBA" id="ARBA00023239"/>
    </source>
</evidence>
<keyword evidence="7" id="KW-0677">Repeat</keyword>
<dbReference type="GO" id="GO:0035556">
    <property type="term" value="P:intracellular signal transduction"/>
    <property type="evidence" value="ECO:0007669"/>
    <property type="project" value="InterPro"/>
</dbReference>
<keyword evidence="11 20" id="KW-1133">Transmembrane helix</keyword>
<dbReference type="CDD" id="cd07302">
    <property type="entry name" value="CHD"/>
    <property type="match status" value="2"/>
</dbReference>
<sequence>MAMLRDTCGENQNRLRPRRESNMADVCRLLYAICNDFNKNTKAPSAVTASTRKDSSFKSMDSAASGGEIRLKSVELGVEAEESTPLNAAMDNSKGDASNGQWKLFTRVLKSKRFESEKLESLYQRYIFRLNQKFTSWLVSILIILSLVLVFFQFFLEQKEQLRWVSYALLALSCGFVLTTVLCPVGENLQKGLQDDYYSPSDGVWITIFFIYMTYTMLPVRMRIAVFGGCLLLALHLISSACVNRNNPNLARLLVGNLLLFICANITGVFTHYPTEISQRQAFLETRRCIEARLTIQKENQNQERLLLSVLPRYVAMEMKDDIESGISQNSQFHKIYIQRHENVSILFADIEGFTVLSSQCTAQSLIKTLNELYARFDQLAVENHCLRIKILGDCYYCVSGLPDPRPDHAHSCIEMGLAMIDAISFVRDATQVNLNMRVGVHMGKVHSGVLGLVKWQYDVWSDDVTIANHMESGGLPGRVHITKEVLDCLNGDYEVEEGHGQERDSYLKQLGIDSKVQDTEDEVNEFLGSSIDARSIERLRKEYVQPILLTFKNPAKEELYSQERDRMFKSYTSCVFLVYLFILGTQLLVLPRNYVTLAVFLSIFLIVAITYLLVVSEKFSFLPESLTNLSSTICQSRVICRIIASILIIGLYVAAVGNLFGCDEPPTPEFTKIFLNNETKLVCNASRYPPQLGVENQSCDYPQYVTFCVTLVMIGCAVFLQLSTVLKFSLLTVMAIVYILLVQYVAKNSFLRHDFLQFCGLGSGHFIEWSDLSILIVVIFILALTAHGYLHEQISRLDFLWKLQATEEKKEMEQLREYNKKLLYNILPVHVAQHFLGHKANKNEDLYYQSCDKVAVMFSNICNFSDFYTELDANGEGVECLRLLNEILADFDELLSEPQFQCIEKIKTIGETYMAASGIKPESQEKLATLNHICTMADFAMAMKRKLEDINLHSFNNFAMKIGLNFGPVVAGVIGAHKPQYDIWGDTVNVASRMYSTGKDNHIQVTKAMYEILSTRGYTFDCRGLVAVKGKGKMVTYWLLGKEGASNSNDL</sequence>
<feature type="binding site" evidence="17">
    <location>
        <begin position="392"/>
        <end position="394"/>
    </location>
    <ligand>
        <name>ATP</name>
        <dbReference type="ChEBI" id="CHEBI:30616"/>
    </ligand>
</feature>
<feature type="binding site" evidence="17">
    <location>
        <begin position="990"/>
        <end position="994"/>
    </location>
    <ligand>
        <name>ATP</name>
        <dbReference type="ChEBI" id="CHEBI:30616"/>
    </ligand>
</feature>
<evidence type="ECO:0000256" key="1">
    <source>
        <dbReference type="ARBA" id="ARBA00001593"/>
    </source>
</evidence>
<feature type="transmembrane region" description="Helical" evidence="20">
    <location>
        <begin position="767"/>
        <end position="791"/>
    </location>
</feature>
<evidence type="ECO:0000256" key="16">
    <source>
        <dbReference type="PIRNR" id="PIRNR039050"/>
    </source>
</evidence>
<evidence type="ECO:0000256" key="14">
    <source>
        <dbReference type="ARBA" id="ARBA00023180"/>
    </source>
</evidence>
<feature type="binding site" evidence="17">
    <location>
        <position position="438"/>
    </location>
    <ligand>
        <name>ATP</name>
        <dbReference type="ChEBI" id="CHEBI:30616"/>
    </ligand>
</feature>
<keyword evidence="8 16" id="KW-0547">Nucleotide-binding</keyword>
<keyword evidence="15 16" id="KW-0456">Lyase</keyword>
<feature type="transmembrane region" description="Helical" evidence="20">
    <location>
        <begin position="134"/>
        <end position="156"/>
    </location>
</feature>
<evidence type="ECO:0000256" key="10">
    <source>
        <dbReference type="ARBA" id="ARBA00022842"/>
    </source>
</evidence>
<dbReference type="Proteomes" id="UP000001593">
    <property type="component" value="Unassembled WGS sequence"/>
</dbReference>
<dbReference type="FunCoup" id="A7RRQ7">
    <property type="interactions" value="57"/>
</dbReference>
<proteinExistence type="inferred from homology"/>
<evidence type="ECO:0000256" key="4">
    <source>
        <dbReference type="ARBA" id="ARBA00012201"/>
    </source>
</evidence>
<feature type="binding site" evidence="17">
    <location>
        <position position="1030"/>
    </location>
    <ligand>
        <name>ATP</name>
        <dbReference type="ChEBI" id="CHEBI:30616"/>
    </ligand>
</feature>
<dbReference type="AlphaFoldDB" id="A7RRQ7"/>
<dbReference type="SMART" id="SM00044">
    <property type="entry name" value="CYCc"/>
    <property type="match status" value="2"/>
</dbReference>
<gene>
    <name evidence="22" type="ORF">NEMVEDRAFT_v1g234384</name>
</gene>
<evidence type="ECO:0000256" key="6">
    <source>
        <dbReference type="ARBA" id="ARBA00022723"/>
    </source>
</evidence>
<dbReference type="GO" id="GO:0046872">
    <property type="term" value="F:metal ion binding"/>
    <property type="evidence" value="ECO:0007669"/>
    <property type="project" value="UniProtKB-KW"/>
</dbReference>
<feature type="binding site" evidence="17">
    <location>
        <position position="908"/>
    </location>
    <ligand>
        <name>ATP</name>
        <dbReference type="ChEBI" id="CHEBI:30616"/>
    </ligand>
</feature>
<dbReference type="InterPro" id="IPR029787">
    <property type="entry name" value="Nucleotide_cyclase"/>
</dbReference>
<dbReference type="Pfam" id="PF06327">
    <property type="entry name" value="Adcy_cons_dom"/>
    <property type="match status" value="1"/>
</dbReference>
<evidence type="ECO:0000256" key="20">
    <source>
        <dbReference type="SAM" id="Phobius"/>
    </source>
</evidence>
<feature type="binding site" evidence="17">
    <location>
        <begin position="350"/>
        <end position="355"/>
    </location>
    <ligand>
        <name>ATP</name>
        <dbReference type="ChEBI" id="CHEBI:30616"/>
    </ligand>
</feature>
<evidence type="ECO:0000256" key="3">
    <source>
        <dbReference type="ARBA" id="ARBA00004141"/>
    </source>
</evidence>
<organism evidence="22 23">
    <name type="scientific">Nematostella vectensis</name>
    <name type="common">Starlet sea anemone</name>
    <dbReference type="NCBI Taxonomy" id="45351"/>
    <lineage>
        <taxon>Eukaryota</taxon>
        <taxon>Metazoa</taxon>
        <taxon>Cnidaria</taxon>
        <taxon>Anthozoa</taxon>
        <taxon>Hexacorallia</taxon>
        <taxon>Actiniaria</taxon>
        <taxon>Edwardsiidae</taxon>
        <taxon>Nematostella</taxon>
    </lineage>
</organism>
<evidence type="ECO:0000313" key="22">
    <source>
        <dbReference type="EMBL" id="EDO45868.1"/>
    </source>
</evidence>
<feature type="domain" description="Guanylate cyclase" evidence="21">
    <location>
        <begin position="345"/>
        <end position="472"/>
    </location>
</feature>
<dbReference type="OMA" id="FTLIFRD"/>
<dbReference type="GO" id="GO:0006171">
    <property type="term" value="P:cAMP biosynthetic process"/>
    <property type="evidence" value="ECO:0000318"/>
    <property type="project" value="GO_Central"/>
</dbReference>
<dbReference type="Pfam" id="PF16214">
    <property type="entry name" value="AC_N"/>
    <property type="match status" value="2"/>
</dbReference>
<dbReference type="PANTHER" id="PTHR45627:SF16">
    <property type="entry name" value="ADENYLATE CYCLASE"/>
    <property type="match status" value="1"/>
</dbReference>
<evidence type="ECO:0000259" key="21">
    <source>
        <dbReference type="PROSITE" id="PS50125"/>
    </source>
</evidence>
<evidence type="ECO:0000256" key="19">
    <source>
        <dbReference type="RuleBase" id="RU000405"/>
    </source>
</evidence>
<evidence type="ECO:0000313" key="23">
    <source>
        <dbReference type="Proteomes" id="UP000001593"/>
    </source>
</evidence>
<evidence type="ECO:0000256" key="9">
    <source>
        <dbReference type="ARBA" id="ARBA00022840"/>
    </source>
</evidence>
<keyword evidence="13 16" id="KW-0472">Membrane</keyword>
<accession>A7RRQ7</accession>
<dbReference type="InterPro" id="IPR009398">
    <property type="entry name" value="Adcy_conserved_dom"/>
</dbReference>
<comment type="function">
    <text evidence="16">Catalyzes the formation of the signaling molecule cAMP in response to G-protein signaling.</text>
</comment>
<dbReference type="HOGENOM" id="CLU_001072_2_0_1"/>
<feature type="binding site" evidence="18">
    <location>
        <position position="394"/>
    </location>
    <ligand>
        <name>Mg(2+)</name>
        <dbReference type="ChEBI" id="CHEBI:18420"/>
        <label>1</label>
        <note>catalytic</note>
    </ligand>
</feature>
<evidence type="ECO:0000256" key="13">
    <source>
        <dbReference type="ARBA" id="ARBA00023136"/>
    </source>
</evidence>
<dbReference type="GO" id="GO:0005886">
    <property type="term" value="C:plasma membrane"/>
    <property type="evidence" value="ECO:0000318"/>
    <property type="project" value="GO_Central"/>
</dbReference>
<reference evidence="22 23" key="1">
    <citation type="journal article" date="2007" name="Science">
        <title>Sea anemone genome reveals ancestral eumetazoan gene repertoire and genomic organization.</title>
        <authorList>
            <person name="Putnam N.H."/>
            <person name="Srivastava M."/>
            <person name="Hellsten U."/>
            <person name="Dirks B."/>
            <person name="Chapman J."/>
            <person name="Salamov A."/>
            <person name="Terry A."/>
            <person name="Shapiro H."/>
            <person name="Lindquist E."/>
            <person name="Kapitonov V.V."/>
            <person name="Jurka J."/>
            <person name="Genikhovich G."/>
            <person name="Grigoriev I.V."/>
            <person name="Lucas S.M."/>
            <person name="Steele R.E."/>
            <person name="Finnerty J.R."/>
            <person name="Technau U."/>
            <person name="Martindale M.Q."/>
            <person name="Rokhsar D.S."/>
        </authorList>
    </citation>
    <scope>NUCLEOTIDE SEQUENCE [LARGE SCALE GENOMIC DNA]</scope>
    <source>
        <strain evidence="23">CH2 X CH6</strain>
    </source>
</reference>
<dbReference type="InterPro" id="IPR018297">
    <property type="entry name" value="A/G_cyclase_CS"/>
</dbReference>
<keyword evidence="6 16" id="KW-0479">Metal-binding</keyword>
<feature type="transmembrane region" description="Helical" evidence="20">
    <location>
        <begin position="639"/>
        <end position="661"/>
    </location>
</feature>
<comment type="subcellular location">
    <subcellularLocation>
        <location evidence="3">Membrane</location>
        <topology evidence="3">Multi-pass membrane protein</topology>
    </subcellularLocation>
</comment>
<keyword evidence="5 20" id="KW-0812">Transmembrane</keyword>
<dbReference type="STRING" id="45351.A7RRQ7"/>
<dbReference type="FunFam" id="3.30.70.1230:FF:000001">
    <property type="entry name" value="Adenylate cyclase"/>
    <property type="match status" value="1"/>
</dbReference>
<dbReference type="PANTHER" id="PTHR45627">
    <property type="entry name" value="ADENYLATE CYCLASE TYPE 1"/>
    <property type="match status" value="1"/>
</dbReference>
<dbReference type="InParanoid" id="A7RRQ7"/>
<comment type="cofactor">
    <cofactor evidence="2">
        <name>Mn(2+)</name>
        <dbReference type="ChEBI" id="CHEBI:29035"/>
    </cofactor>
</comment>
<dbReference type="PROSITE" id="PS50125">
    <property type="entry name" value="GUANYLATE_CYCLASE_2"/>
    <property type="match status" value="2"/>
</dbReference>
<feature type="binding site" evidence="18">
    <location>
        <position position="350"/>
    </location>
    <ligand>
        <name>Mg(2+)</name>
        <dbReference type="ChEBI" id="CHEBI:18420"/>
        <label>2</label>
        <note>catalytic</note>
    </ligand>
</feature>
<feature type="transmembrane region" description="Helical" evidence="20">
    <location>
        <begin position="162"/>
        <end position="185"/>
    </location>
</feature>
<dbReference type="InterPro" id="IPR030672">
    <property type="entry name" value="Adcy"/>
</dbReference>
<dbReference type="SUPFAM" id="SSF55073">
    <property type="entry name" value="Nucleotide cyclase"/>
    <property type="match status" value="2"/>
</dbReference>
<feature type="transmembrane region" description="Helical" evidence="20">
    <location>
        <begin position="702"/>
        <end position="722"/>
    </location>
</feature>
<dbReference type="PIRSF" id="PIRSF039050">
    <property type="entry name" value="Ade_cyc"/>
    <property type="match status" value="1"/>
</dbReference>
<feature type="binding site" evidence="18">
    <location>
        <position position="350"/>
    </location>
    <ligand>
        <name>Mg(2+)</name>
        <dbReference type="ChEBI" id="CHEBI:18420"/>
        <label>1</label>
        <note>catalytic</note>
    </ligand>
</feature>
<evidence type="ECO:0000256" key="5">
    <source>
        <dbReference type="ARBA" id="ARBA00022692"/>
    </source>
</evidence>
<feature type="binding site" evidence="18">
    <location>
        <position position="351"/>
    </location>
    <ligand>
        <name>Mg(2+)</name>
        <dbReference type="ChEBI" id="CHEBI:18420"/>
        <label>2</label>
        <note>catalytic</note>
    </ligand>
</feature>
<dbReference type="Pfam" id="PF00211">
    <property type="entry name" value="Guanylate_cyc"/>
    <property type="match status" value="2"/>
</dbReference>
<name>A7RRQ7_NEMVE</name>
<dbReference type="PhylomeDB" id="A7RRQ7"/>
<dbReference type="EMBL" id="DS469532">
    <property type="protein sequence ID" value="EDO45868.1"/>
    <property type="molecule type" value="Genomic_DNA"/>
</dbReference>
<comment type="catalytic activity">
    <reaction evidence="1 16">
        <text>ATP = 3',5'-cyclic AMP + diphosphate</text>
        <dbReference type="Rhea" id="RHEA:15389"/>
        <dbReference type="ChEBI" id="CHEBI:30616"/>
        <dbReference type="ChEBI" id="CHEBI:33019"/>
        <dbReference type="ChEBI" id="CHEBI:58165"/>
        <dbReference type="EC" id="4.6.1.1"/>
    </reaction>
</comment>
<dbReference type="eggNOG" id="KOG3619">
    <property type="taxonomic scope" value="Eukaryota"/>
</dbReference>
<dbReference type="GO" id="GO:0007189">
    <property type="term" value="P:adenylate cyclase-activating G protein-coupled receptor signaling pathway"/>
    <property type="evidence" value="ECO:0000318"/>
    <property type="project" value="GO_Central"/>
</dbReference>
<evidence type="ECO:0000256" key="18">
    <source>
        <dbReference type="PIRSR" id="PIRSR039050-51"/>
    </source>
</evidence>
<evidence type="ECO:0000256" key="11">
    <source>
        <dbReference type="ARBA" id="ARBA00022989"/>
    </source>
</evidence>
<evidence type="ECO:0000256" key="7">
    <source>
        <dbReference type="ARBA" id="ARBA00022737"/>
    </source>
</evidence>
<evidence type="ECO:0000256" key="17">
    <source>
        <dbReference type="PIRSR" id="PIRSR039050-50"/>
    </source>
</evidence>
<feature type="domain" description="Guanylate cyclase" evidence="21">
    <location>
        <begin position="856"/>
        <end position="996"/>
    </location>
</feature>
<keyword evidence="9 16" id="KW-0067">ATP-binding</keyword>
<keyword evidence="18" id="KW-0464">Manganese</keyword>
<dbReference type="InterPro" id="IPR032628">
    <property type="entry name" value="AC_N"/>
</dbReference>
<feature type="transmembrane region" description="Helical" evidence="20">
    <location>
        <begin position="596"/>
        <end position="618"/>
    </location>
</feature>
<dbReference type="InterPro" id="IPR001054">
    <property type="entry name" value="A/G_cyclase"/>
</dbReference>
<keyword evidence="10 16" id="KW-0460">Magnesium</keyword>
<dbReference type="FunFam" id="3.30.70.1230:FF:000002">
    <property type="entry name" value="Adenylate cyclase"/>
    <property type="match status" value="1"/>
</dbReference>
<protein>
    <recommendedName>
        <fullName evidence="4 16">adenylate cyclase</fullName>
        <ecNumber evidence="4 16">4.6.1.1</ecNumber>
    </recommendedName>
</protein>
<feature type="transmembrane region" description="Helical" evidence="20">
    <location>
        <begin position="571"/>
        <end position="590"/>
    </location>
</feature>
<dbReference type="GO" id="GO:0005524">
    <property type="term" value="F:ATP binding"/>
    <property type="evidence" value="ECO:0007669"/>
    <property type="project" value="UniProtKB-UniRule"/>
</dbReference>
<keyword evidence="23" id="KW-1185">Reference proteome</keyword>
<evidence type="ECO:0000256" key="8">
    <source>
        <dbReference type="ARBA" id="ARBA00022741"/>
    </source>
</evidence>
<comment type="cofactor">
    <cofactor evidence="18">
        <name>Mg(2+)</name>
        <dbReference type="ChEBI" id="CHEBI:18420"/>
    </cofactor>
    <cofactor evidence="18">
        <name>Mn(2+)</name>
        <dbReference type="ChEBI" id="CHEBI:29035"/>
    </cofactor>
    <text evidence="18">Binds 2 magnesium ions per subunit. Is also active with manganese (in vitro).</text>
</comment>
<dbReference type="PROSITE" id="PS00452">
    <property type="entry name" value="GUANYLATE_CYCLASE_1"/>
    <property type="match status" value="1"/>
</dbReference>
<keyword evidence="14" id="KW-0325">Glycoprotein</keyword>
<comment type="similarity">
    <text evidence="16 19">Belongs to the adenylyl cyclase class-4/guanylyl cyclase family.</text>
</comment>
<feature type="binding site" evidence="17">
    <location>
        <begin position="983"/>
        <end position="985"/>
    </location>
    <ligand>
        <name>ATP</name>
        <dbReference type="ChEBI" id="CHEBI:30616"/>
    </ligand>
</feature>
<dbReference type="GO" id="GO:0004016">
    <property type="term" value="F:adenylate cyclase activity"/>
    <property type="evidence" value="ECO:0000318"/>
    <property type="project" value="GO_Central"/>
</dbReference>
<dbReference type="Gene3D" id="3.30.70.1230">
    <property type="entry name" value="Nucleotide cyclase"/>
    <property type="match status" value="2"/>
</dbReference>
<evidence type="ECO:0000256" key="2">
    <source>
        <dbReference type="ARBA" id="ARBA00001936"/>
    </source>
</evidence>
<feature type="transmembrane region" description="Helical" evidence="20">
    <location>
        <begin position="224"/>
        <end position="243"/>
    </location>
</feature>
<dbReference type="EC" id="4.6.1.1" evidence="4 16"/>
<keyword evidence="12 16" id="KW-0115">cAMP biosynthesis</keyword>
<feature type="transmembrane region" description="Helical" evidence="20">
    <location>
        <begin position="729"/>
        <end position="747"/>
    </location>
</feature>
<evidence type="ECO:0000256" key="12">
    <source>
        <dbReference type="ARBA" id="ARBA00022998"/>
    </source>
</evidence>
<feature type="binding site" evidence="18">
    <location>
        <position position="394"/>
    </location>
    <ligand>
        <name>Mg(2+)</name>
        <dbReference type="ChEBI" id="CHEBI:18420"/>
        <label>2</label>
        <note>catalytic</note>
    </ligand>
</feature>
<feature type="transmembrane region" description="Helical" evidence="20">
    <location>
        <begin position="197"/>
        <end position="218"/>
    </location>
</feature>